<gene>
    <name evidence="5" type="ORF">GO984_13230</name>
</gene>
<dbReference type="EC" id="5.4.99.5" evidence="1"/>
<proteinExistence type="predicted"/>
<feature type="domain" description="Chorismate mutase" evidence="4">
    <location>
        <begin position="7"/>
        <end position="98"/>
    </location>
</feature>
<evidence type="ECO:0000313" key="5">
    <source>
        <dbReference type="EMBL" id="MVO16775.1"/>
    </source>
</evidence>
<dbReference type="Gene3D" id="1.20.59.10">
    <property type="entry name" value="Chorismate mutase"/>
    <property type="match status" value="1"/>
</dbReference>
<feature type="binding site" evidence="3">
    <location>
        <position position="34"/>
    </location>
    <ligand>
        <name>substrate</name>
    </ligand>
</feature>
<dbReference type="GO" id="GO:0009697">
    <property type="term" value="P:salicylic acid biosynthetic process"/>
    <property type="evidence" value="ECO:0007669"/>
    <property type="project" value="InterPro"/>
</dbReference>
<sequence length="101" mass="11351">MTQLTSPQACMDMSAVRAEIDKLDATLVSLLRERAAYIDRAIALKQINGLPARIPQRVEDVVSKVRDAAGDEGLDPELVDTLWRHLIDWSIAREARVIREI</sequence>
<dbReference type="InterPro" id="IPR008241">
    <property type="entry name" value="Isochorismate_pyruvate-lyase"/>
</dbReference>
<name>A0A6L6WJN6_9RHOB</name>
<dbReference type="GO" id="GO:0046417">
    <property type="term" value="P:chorismate metabolic process"/>
    <property type="evidence" value="ECO:0007669"/>
    <property type="project" value="InterPro"/>
</dbReference>
<evidence type="ECO:0000259" key="4">
    <source>
        <dbReference type="PROSITE" id="PS51168"/>
    </source>
</evidence>
<organism evidence="5 6">
    <name type="scientific">Parasedimentitalea huanghaiensis</name>
    <dbReference type="NCBI Taxonomy" id="2682100"/>
    <lineage>
        <taxon>Bacteria</taxon>
        <taxon>Pseudomonadati</taxon>
        <taxon>Pseudomonadota</taxon>
        <taxon>Alphaproteobacteria</taxon>
        <taxon>Rhodobacterales</taxon>
        <taxon>Paracoccaceae</taxon>
        <taxon>Parasedimentitalea</taxon>
    </lineage>
</organism>
<dbReference type="PANTHER" id="PTHR38041">
    <property type="entry name" value="CHORISMATE MUTASE"/>
    <property type="match status" value="1"/>
</dbReference>
<keyword evidence="6" id="KW-1185">Reference proteome</keyword>
<dbReference type="InterPro" id="IPR002701">
    <property type="entry name" value="CM_II_prokaryot"/>
</dbReference>
<evidence type="ECO:0000256" key="1">
    <source>
        <dbReference type="ARBA" id="ARBA00012404"/>
    </source>
</evidence>
<dbReference type="InterPro" id="IPR036263">
    <property type="entry name" value="Chorismate_II_sf"/>
</dbReference>
<keyword evidence="2" id="KW-0413">Isomerase</keyword>
<protein>
    <recommendedName>
        <fullName evidence="1">chorismate mutase</fullName>
        <ecNumber evidence="1">5.4.99.5</ecNumber>
    </recommendedName>
</protein>
<feature type="binding site" evidence="3">
    <location>
        <position position="17"/>
    </location>
    <ligand>
        <name>substrate</name>
    </ligand>
</feature>
<dbReference type="GO" id="GO:0004106">
    <property type="term" value="F:chorismate mutase activity"/>
    <property type="evidence" value="ECO:0007669"/>
    <property type="project" value="UniProtKB-EC"/>
</dbReference>
<dbReference type="SMART" id="SM00830">
    <property type="entry name" value="CM_2"/>
    <property type="match status" value="1"/>
</dbReference>
<feature type="binding site" evidence="3">
    <location>
        <position position="94"/>
    </location>
    <ligand>
        <name>substrate</name>
    </ligand>
</feature>
<dbReference type="Pfam" id="PF01817">
    <property type="entry name" value="CM_2"/>
    <property type="match status" value="1"/>
</dbReference>
<dbReference type="EMBL" id="WQLV01000007">
    <property type="protein sequence ID" value="MVO16775.1"/>
    <property type="molecule type" value="Genomic_DNA"/>
</dbReference>
<dbReference type="PIRSF" id="PIRSF029775">
    <property type="entry name" value="Isochor_pyr_lyas"/>
    <property type="match status" value="1"/>
</dbReference>
<evidence type="ECO:0000313" key="6">
    <source>
        <dbReference type="Proteomes" id="UP000478892"/>
    </source>
</evidence>
<dbReference type="RefSeq" id="WP_157022988.1">
    <property type="nucleotide sequence ID" value="NZ_WQLV01000007.1"/>
</dbReference>
<accession>A0A6L6WJN6</accession>
<dbReference type="InterPro" id="IPR036979">
    <property type="entry name" value="CM_dom_sf"/>
</dbReference>
<dbReference type="SUPFAM" id="SSF48600">
    <property type="entry name" value="Chorismate mutase II"/>
    <property type="match status" value="1"/>
</dbReference>
<reference evidence="5 6" key="1">
    <citation type="submission" date="2019-12" db="EMBL/GenBank/DDBJ databases">
        <authorList>
            <person name="Zhang Y.-J."/>
        </authorList>
    </citation>
    <scope>NUCLEOTIDE SEQUENCE [LARGE SCALE GENOMIC DNA]</scope>
    <source>
        <strain evidence="5 6">CY05</strain>
    </source>
</reference>
<dbReference type="PROSITE" id="PS51168">
    <property type="entry name" value="CHORISMATE_MUT_2"/>
    <property type="match status" value="1"/>
</dbReference>
<feature type="binding site" evidence="3">
    <location>
        <position position="45"/>
    </location>
    <ligand>
        <name>substrate</name>
    </ligand>
</feature>
<dbReference type="AlphaFoldDB" id="A0A6L6WJN6"/>
<dbReference type="Proteomes" id="UP000478892">
    <property type="component" value="Unassembled WGS sequence"/>
</dbReference>
<dbReference type="GO" id="GO:0016835">
    <property type="term" value="F:carbon-oxygen lyase activity"/>
    <property type="evidence" value="ECO:0007669"/>
    <property type="project" value="InterPro"/>
</dbReference>
<evidence type="ECO:0000256" key="2">
    <source>
        <dbReference type="ARBA" id="ARBA00023235"/>
    </source>
</evidence>
<comment type="caution">
    <text evidence="5">The sequence shown here is derived from an EMBL/GenBank/DDBJ whole genome shotgun (WGS) entry which is preliminary data.</text>
</comment>
<dbReference type="InterPro" id="IPR051331">
    <property type="entry name" value="Chorismate_mutase-related"/>
</dbReference>
<dbReference type="PANTHER" id="PTHR38041:SF1">
    <property type="entry name" value="CHORISMATE MUTASE"/>
    <property type="match status" value="1"/>
</dbReference>
<evidence type="ECO:0000256" key="3">
    <source>
        <dbReference type="PIRSR" id="PIRSR029775-1"/>
    </source>
</evidence>